<protein>
    <submittedName>
        <fullName evidence="1">Uncharacterized protein</fullName>
    </submittedName>
</protein>
<dbReference type="PIRSF" id="PIRSF028035">
    <property type="entry name" value="UCP028035"/>
    <property type="match status" value="1"/>
</dbReference>
<dbReference type="Proteomes" id="UP001219355">
    <property type="component" value="Chromosome 1"/>
</dbReference>
<dbReference type="InterPro" id="IPR016864">
    <property type="entry name" value="UCP028035"/>
</dbReference>
<organism evidence="1 2">
    <name type="scientific">Emydomyces testavorans</name>
    <dbReference type="NCBI Taxonomy" id="2070801"/>
    <lineage>
        <taxon>Eukaryota</taxon>
        <taxon>Fungi</taxon>
        <taxon>Dikarya</taxon>
        <taxon>Ascomycota</taxon>
        <taxon>Pezizomycotina</taxon>
        <taxon>Eurotiomycetes</taxon>
        <taxon>Eurotiomycetidae</taxon>
        <taxon>Onygenales</taxon>
        <taxon>Nannizziopsiaceae</taxon>
        <taxon>Emydomyces</taxon>
    </lineage>
</organism>
<accession>A0AAF0DD21</accession>
<gene>
    <name evidence="1" type="ORF">PRK78_001629</name>
</gene>
<name>A0AAF0DD21_9EURO</name>
<dbReference type="PANTHER" id="PTHR38795:SF1">
    <property type="entry name" value="DUF6604 DOMAIN-CONTAINING PROTEIN"/>
    <property type="match status" value="1"/>
</dbReference>
<sequence>MKTITRGDPEKAQGNFHLGLYAIKSGSKVAETVHDVDIDVKEDFLIHTYRALVDFITDFQQTRSGKPSKSMLAQIQNWDPAFDLQRATNEQRLRWRRAYTINWLYDLVNLFSSIVVQRRTLRGQNIALEGVDWSVNGPWNEHRRLFGLNEFAGDITHLAMQTPGTNIRPKILPHHVFQLQCIVDSLSVSRGWLLNSFKGHVIIPPAPGFRPRRDVDLFMDRKNERSLKGFCAGADVLYQLFEKDAMLHGNPNRHKQRSEILDILRDDFVNWLGETKYMYGLTTIPPSRFSNSNSNGLWEYSPYLCGVGLMEALELAYNMGFLIWDEIPEPMCLIHLHNMLVQKGYITKPVGLYASLQELFPSSFFASGKVPTSNFSEALFAVLGETNSRRVVFNRKSLRRQAAQTSDIHGLLSTSLNRFFKTKSLLTLYRGADWVPDRIPDEEVPLVSLLAILRIGQTKRVTDPATGKTVLQETELVKRARSMGMDDATMMMMSSIPESGEIQETPESILSTLPEGYKPGRMLTAKRSGSAFNGSTLSSREVLTILKRDLMSDVSSVVRPLSSLNYVCVTVQFMFLFQRIEDELKRLRNPLWVEVYETNSKMAADKRATFTLLALAERNEECMEVMAKVFQDLRIGFLQHVYWDNLEPVDAGWDFLEEDEPEMTCTIM</sequence>
<reference evidence="1" key="1">
    <citation type="submission" date="2023-03" db="EMBL/GenBank/DDBJ databases">
        <title>Emydomyces testavorans Genome Sequence.</title>
        <authorList>
            <person name="Hoyer L."/>
        </authorList>
    </citation>
    <scope>NUCLEOTIDE SEQUENCE</scope>
    <source>
        <strain evidence="1">16-2883</strain>
    </source>
</reference>
<evidence type="ECO:0000313" key="1">
    <source>
        <dbReference type="EMBL" id="WEW56192.1"/>
    </source>
</evidence>
<evidence type="ECO:0000313" key="2">
    <source>
        <dbReference type="Proteomes" id="UP001219355"/>
    </source>
</evidence>
<dbReference type="EMBL" id="CP120627">
    <property type="protein sequence ID" value="WEW56192.1"/>
    <property type="molecule type" value="Genomic_DNA"/>
</dbReference>
<dbReference type="PANTHER" id="PTHR38795">
    <property type="entry name" value="DUF6604 DOMAIN-CONTAINING PROTEIN"/>
    <property type="match status" value="1"/>
</dbReference>
<dbReference type="AlphaFoldDB" id="A0AAF0DD21"/>
<proteinExistence type="predicted"/>
<keyword evidence="2" id="KW-1185">Reference proteome</keyword>